<proteinExistence type="predicted"/>
<feature type="compositionally biased region" description="Basic residues" evidence="3">
    <location>
        <begin position="550"/>
        <end position="571"/>
    </location>
</feature>
<dbReference type="Gene3D" id="1.25.40.90">
    <property type="match status" value="1"/>
</dbReference>
<comment type="caution">
    <text evidence="6">The sequence shown here is derived from an EMBL/GenBank/DDBJ whole genome shotgun (WGS) entry which is preliminary data.</text>
</comment>
<dbReference type="InterPro" id="IPR051485">
    <property type="entry name" value="SR-CTD_assoc_factor"/>
</dbReference>
<keyword evidence="7" id="KW-1185">Reference proteome</keyword>
<dbReference type="EMBL" id="CAXLJM020000081">
    <property type="protein sequence ID" value="CAL8130112.1"/>
    <property type="molecule type" value="Genomic_DNA"/>
</dbReference>
<feature type="compositionally biased region" description="Low complexity" evidence="3">
    <location>
        <begin position="870"/>
        <end position="881"/>
    </location>
</feature>
<feature type="compositionally biased region" description="Basic and acidic residues" evidence="3">
    <location>
        <begin position="519"/>
        <end position="528"/>
    </location>
</feature>
<feature type="compositionally biased region" description="Low complexity" evidence="3">
    <location>
        <begin position="385"/>
        <end position="414"/>
    </location>
</feature>
<keyword evidence="1 2" id="KW-0694">RNA-binding</keyword>
<feature type="region of interest" description="Disordered" evidence="3">
    <location>
        <begin position="517"/>
        <end position="583"/>
    </location>
</feature>
<feature type="compositionally biased region" description="Polar residues" evidence="3">
    <location>
        <begin position="236"/>
        <end position="248"/>
    </location>
</feature>
<feature type="compositionally biased region" description="Acidic residues" evidence="3">
    <location>
        <begin position="710"/>
        <end position="719"/>
    </location>
</feature>
<feature type="domain" description="RRM" evidence="4">
    <location>
        <begin position="601"/>
        <end position="673"/>
    </location>
</feature>
<feature type="compositionally biased region" description="Acidic residues" evidence="3">
    <location>
        <begin position="1574"/>
        <end position="1593"/>
    </location>
</feature>
<dbReference type="InterPro" id="IPR008942">
    <property type="entry name" value="ENTH_VHS"/>
</dbReference>
<feature type="compositionally biased region" description="Low complexity" evidence="3">
    <location>
        <begin position="1594"/>
        <end position="1605"/>
    </location>
</feature>
<feature type="compositionally biased region" description="Low complexity" evidence="3">
    <location>
        <begin position="1430"/>
        <end position="1449"/>
    </location>
</feature>
<dbReference type="SMART" id="SM00582">
    <property type="entry name" value="RPR"/>
    <property type="match status" value="1"/>
</dbReference>
<feature type="region of interest" description="Disordered" evidence="3">
    <location>
        <begin position="218"/>
        <end position="248"/>
    </location>
</feature>
<protein>
    <recommendedName>
        <fullName evidence="8">Splicing factor, arginine/serine-rich 15</fullName>
    </recommendedName>
</protein>
<feature type="region of interest" description="Disordered" evidence="3">
    <location>
        <begin position="710"/>
        <end position="815"/>
    </location>
</feature>
<dbReference type="SUPFAM" id="SSF54928">
    <property type="entry name" value="RNA-binding domain, RBD"/>
    <property type="match status" value="1"/>
</dbReference>
<dbReference type="SMART" id="SM00360">
    <property type="entry name" value="RRM"/>
    <property type="match status" value="1"/>
</dbReference>
<dbReference type="CDD" id="cd16983">
    <property type="entry name" value="CID_SCAF8_like"/>
    <property type="match status" value="1"/>
</dbReference>
<feature type="compositionally biased region" description="Gly residues" evidence="3">
    <location>
        <begin position="1540"/>
        <end position="1549"/>
    </location>
</feature>
<accession>A0ABP1RLF1</accession>
<dbReference type="Pfam" id="PF04818">
    <property type="entry name" value="CID"/>
    <property type="match status" value="1"/>
</dbReference>
<evidence type="ECO:0000313" key="7">
    <source>
        <dbReference type="Proteomes" id="UP001642540"/>
    </source>
</evidence>
<dbReference type="InterPro" id="IPR035979">
    <property type="entry name" value="RBD_domain_sf"/>
</dbReference>
<feature type="compositionally biased region" description="Basic and acidic residues" evidence="3">
    <location>
        <begin position="1278"/>
        <end position="1298"/>
    </location>
</feature>
<feature type="compositionally biased region" description="Gly residues" evidence="3">
    <location>
        <begin position="1646"/>
        <end position="1656"/>
    </location>
</feature>
<dbReference type="InterPro" id="IPR000504">
    <property type="entry name" value="RRM_dom"/>
</dbReference>
<feature type="compositionally biased region" description="Low complexity" evidence="3">
    <location>
        <begin position="1093"/>
        <end position="1106"/>
    </location>
</feature>
<dbReference type="PROSITE" id="PS51391">
    <property type="entry name" value="CID"/>
    <property type="match status" value="1"/>
</dbReference>
<feature type="region of interest" description="Disordered" evidence="3">
    <location>
        <begin position="330"/>
        <end position="453"/>
    </location>
</feature>
<reference evidence="6 7" key="1">
    <citation type="submission" date="2024-08" db="EMBL/GenBank/DDBJ databases">
        <authorList>
            <person name="Cucini C."/>
            <person name="Frati F."/>
        </authorList>
    </citation>
    <scope>NUCLEOTIDE SEQUENCE [LARGE SCALE GENOMIC DNA]</scope>
</reference>
<evidence type="ECO:0000313" key="6">
    <source>
        <dbReference type="EMBL" id="CAL8130112.1"/>
    </source>
</evidence>
<feature type="compositionally biased region" description="Basic residues" evidence="3">
    <location>
        <begin position="1299"/>
        <end position="1308"/>
    </location>
</feature>
<dbReference type="InterPro" id="IPR006569">
    <property type="entry name" value="CID_dom"/>
</dbReference>
<feature type="compositionally biased region" description="Low complexity" evidence="3">
    <location>
        <begin position="918"/>
        <end position="961"/>
    </location>
</feature>
<evidence type="ECO:0008006" key="8">
    <source>
        <dbReference type="Google" id="ProtNLM"/>
    </source>
</evidence>
<evidence type="ECO:0000259" key="4">
    <source>
        <dbReference type="PROSITE" id="PS50102"/>
    </source>
</evidence>
<dbReference type="Gene3D" id="3.30.70.330">
    <property type="match status" value="1"/>
</dbReference>
<feature type="region of interest" description="Disordered" evidence="3">
    <location>
        <begin position="870"/>
        <end position="1013"/>
    </location>
</feature>
<feature type="compositionally biased region" description="Basic and acidic residues" evidence="3">
    <location>
        <begin position="572"/>
        <end position="583"/>
    </location>
</feature>
<feature type="compositionally biased region" description="Basic and acidic residues" evidence="3">
    <location>
        <begin position="1498"/>
        <end position="1514"/>
    </location>
</feature>
<feature type="compositionally biased region" description="Acidic residues" evidence="3">
    <location>
        <begin position="1450"/>
        <end position="1466"/>
    </location>
</feature>
<feature type="compositionally biased region" description="Polar residues" evidence="3">
    <location>
        <begin position="363"/>
        <end position="376"/>
    </location>
</feature>
<dbReference type="InterPro" id="IPR012677">
    <property type="entry name" value="Nucleotide-bd_a/b_plait_sf"/>
</dbReference>
<evidence type="ECO:0000256" key="3">
    <source>
        <dbReference type="SAM" id="MobiDB-lite"/>
    </source>
</evidence>
<dbReference type="CDD" id="cd12227">
    <property type="entry name" value="RRM_SCAF4_SCAF8"/>
    <property type="match status" value="1"/>
</dbReference>
<feature type="compositionally biased region" description="Gly residues" evidence="3">
    <location>
        <begin position="158"/>
        <end position="184"/>
    </location>
</feature>
<sequence length="1695" mass="185963">MSSDMEAVNSFNAELQSLYDVKPPISKGKMTAITRAALKAVKLYKHAVQSVEKFIQKCKAEYKIPGLYVIDSIIRQSRHQFGAEKDVFAPRFSRNIQNTFVHLYRCPEEDKAKVIRVLNLWQKNRIFSPEVIQPLFDLADPQNPIWEQIQNSNPELALGGGGGGSNNVNSGGTGSGGGGGGGSASGNNNSQGGFPSSIVNNLPAVHFNKKLLDFDYGEDDDGGGGGGSGGGGGGNSKNSADNTNVASSNPGLDALGSILSNPEILRQLQTLQEQMAAAAAVQQHQQMGSNYANTPEQERQRKLAELSKQEAAFDQRLAETVARLPFAKDCDLPMADDSTPKRGDIGGSSSSTHFSRDHHHGVDQNSNQLSNHTNPNVLLPPPFFQQLSEQTQQQQHHQHQQNSQQQQQQQLLNLFRNSGGGGGSNSSQNPFSLPLPFPIQGVPPPFPPGQQQDVPQNMGLFSTQPPGMDSFSTPFSQQPPPHLNNNQNQITINKSIFVEEIDLCDDTKEEDPLQMQLREQQRSGDLQRGRSKRSRSHERHKSGRSPAGSRTRRSRSRSRDRGRKRYRSRSRERREEREKEKERLRKGLPIIKKEHLSVCSTTLWVGHLSKLVSQEEISDTFGAYGDVVSIDLIPPRGCAFIVMNRRQDAVRALDRLKNTKLQGKTITLAWAPGKGVKGKEWKDYWEVTDGVSYIPWNKLRDETNLEEFEDGGCMDEDTLPDFLKNKPQPPESKSMDQNPPLPADNENSEDSMAMLNPPLPPQNAPTQMQGLLGNHSGGGIPSLLDPSALAAVGGKPSDTDARGEGGVPPPNPVAPPMPPGPFGMGPSVGMMPMGMNLMVPPPMLAMPGFQGMATLPGMPNMPMMGQMGMGMVPPGMPNPHAQHQHQLQHPHQHQPHPGMGAPGLLGDIPGAGPPPPNMAAAIQQQQQQMQQQQQQQQQMQMQNNDSLNNSLNNEESSSSDLITEEVKPERGGRGKKRSRFDDPEEKMMMSPTGENSMDVSDSPTQGDRLKDERPVFERLKSLAEGILSYGFGNDKVGPGPATGASLLGTPPLGPRAGPGGVPAVAAAAAAGIRPLFGDSRPPPRPQQTWFGDNNENPFLNPNPSNPFAGNPFIQSNLSENPFEIGSSRSDANPFAQNDRGGFGGGHRGGWSSRDGGDNAWGGGGRGGRGRGGRGAWRGGGGRGGWSGNNSEHGMEELENDLESRDSRGFRGRGGRGGRDNVWGRSGGDKDSRRDRPRSREDRERGRRGRGSRSRSPNQHRDSSGNRRRRSSIENNEEGGERRSHSGNREERRERDRERSHRPRSRHRSGGGDNPEGGGNSRRSRRDSFGDGRSSSSGSHWQSKYNQDRPHHHNNQRRMSQEQQNPNENWEGEGEPTVPPAQHQPNQKWGDDWENETWDGGNQNNENIPPEEQEQGQRENLNVNHDDGEQENQWGSQEQEQQQEHQQQGDQFEEESSMPIEMEESNDNDQNQTQQEGGGVEEEQHEYEEEEEYNENEPEYSHPQESHYEKDKTDEEAANNYNDNSYEEYGGENREVQGHSGDVGGCVGGEVEGDSYDNGHDEINEEIDNHQGYQQEEEEEEESYEQNNDVEESEQNYSSSYNNDNDYGGGSGGGGDEEEEVVGSTSYDDNGDEYQCTTTTADDGDVYGSGGGGGGGNVDDDEEEETSKCTSSSSPAPFNNPVVSSEDMNSISEPLS</sequence>
<feature type="compositionally biased region" description="Gly residues" evidence="3">
    <location>
        <begin position="1172"/>
        <end position="1186"/>
    </location>
</feature>
<dbReference type="PANTHER" id="PTHR23140:SF4">
    <property type="entry name" value="PROTEIN CBR-NRD-1"/>
    <property type="match status" value="1"/>
</dbReference>
<evidence type="ECO:0000259" key="5">
    <source>
        <dbReference type="PROSITE" id="PS51391"/>
    </source>
</evidence>
<dbReference type="Proteomes" id="UP001642540">
    <property type="component" value="Unassembled WGS sequence"/>
</dbReference>
<feature type="compositionally biased region" description="Polar residues" evidence="3">
    <location>
        <begin position="1667"/>
        <end position="1695"/>
    </location>
</feature>
<feature type="compositionally biased region" description="Acidic residues" evidence="3">
    <location>
        <begin position="1478"/>
        <end position="1497"/>
    </location>
</feature>
<gene>
    <name evidence="6" type="ORF">ODALV1_LOCUS23571</name>
</gene>
<feature type="compositionally biased region" description="Basic residues" evidence="3">
    <location>
        <begin position="529"/>
        <end position="543"/>
    </location>
</feature>
<feature type="region of interest" description="Disordered" evidence="3">
    <location>
        <begin position="153"/>
        <end position="197"/>
    </location>
</feature>
<name>A0ABP1RLF1_9HEXA</name>
<evidence type="ECO:0000256" key="2">
    <source>
        <dbReference type="PROSITE-ProRule" id="PRU00176"/>
    </source>
</evidence>
<organism evidence="6 7">
    <name type="scientific">Orchesella dallaii</name>
    <dbReference type="NCBI Taxonomy" id="48710"/>
    <lineage>
        <taxon>Eukaryota</taxon>
        <taxon>Metazoa</taxon>
        <taxon>Ecdysozoa</taxon>
        <taxon>Arthropoda</taxon>
        <taxon>Hexapoda</taxon>
        <taxon>Collembola</taxon>
        <taxon>Entomobryomorpha</taxon>
        <taxon>Entomobryoidea</taxon>
        <taxon>Orchesellidae</taxon>
        <taxon>Orchesellinae</taxon>
        <taxon>Orchesella</taxon>
    </lineage>
</organism>
<dbReference type="Pfam" id="PF00076">
    <property type="entry name" value="RRM_1"/>
    <property type="match status" value="1"/>
</dbReference>
<feature type="compositionally biased region" description="Polar residues" evidence="3">
    <location>
        <begin position="992"/>
        <end position="1005"/>
    </location>
</feature>
<feature type="compositionally biased region" description="Gly residues" evidence="3">
    <location>
        <begin position="223"/>
        <end position="235"/>
    </location>
</feature>
<feature type="region of interest" description="Disordered" evidence="3">
    <location>
        <begin position="1075"/>
        <end position="1695"/>
    </location>
</feature>
<feature type="compositionally biased region" description="Basic residues" evidence="3">
    <location>
        <begin position="882"/>
        <end position="894"/>
    </location>
</feature>
<feature type="compositionally biased region" description="Basic and acidic residues" evidence="3">
    <location>
        <begin position="1226"/>
        <end position="1244"/>
    </location>
</feature>
<dbReference type="SUPFAM" id="SSF48464">
    <property type="entry name" value="ENTH/VHS domain"/>
    <property type="match status" value="1"/>
</dbReference>
<feature type="compositionally biased region" description="Pro residues" evidence="3">
    <location>
        <begin position="433"/>
        <end position="448"/>
    </location>
</feature>
<evidence type="ECO:0000256" key="1">
    <source>
        <dbReference type="ARBA" id="ARBA00022884"/>
    </source>
</evidence>
<feature type="compositionally biased region" description="Gly residues" evidence="3">
    <location>
        <begin position="1310"/>
        <end position="1319"/>
    </location>
</feature>
<dbReference type="PANTHER" id="PTHR23140">
    <property type="entry name" value="RNA PROCESSING PROTEIN LD23810P"/>
    <property type="match status" value="1"/>
</dbReference>
<feature type="domain" description="CID" evidence="5">
    <location>
        <begin position="3"/>
        <end position="143"/>
    </location>
</feature>
<dbReference type="PROSITE" id="PS50102">
    <property type="entry name" value="RRM"/>
    <property type="match status" value="1"/>
</dbReference>